<keyword evidence="2" id="KW-0238">DNA-binding</keyword>
<comment type="caution">
    <text evidence="6">The sequence shown here is derived from an EMBL/GenBank/DDBJ whole genome shotgun (WGS) entry which is preliminary data.</text>
</comment>
<evidence type="ECO:0000256" key="4">
    <source>
        <dbReference type="ARBA" id="ARBA00023242"/>
    </source>
</evidence>
<keyword evidence="3" id="KW-0804">Transcription</keyword>
<evidence type="ECO:0000313" key="6">
    <source>
        <dbReference type="EMBL" id="KAK4714655.1"/>
    </source>
</evidence>
<accession>A0AAV9KMG7</accession>
<dbReference type="EMBL" id="JAWPEI010000010">
    <property type="protein sequence ID" value="KAK4714655.1"/>
    <property type="molecule type" value="Genomic_DNA"/>
</dbReference>
<dbReference type="Pfam" id="PF02365">
    <property type="entry name" value="NAM"/>
    <property type="match status" value="1"/>
</dbReference>
<organism evidence="6 7">
    <name type="scientific">Solanum pinnatisectum</name>
    <name type="common">tansyleaf nightshade</name>
    <dbReference type="NCBI Taxonomy" id="50273"/>
    <lineage>
        <taxon>Eukaryota</taxon>
        <taxon>Viridiplantae</taxon>
        <taxon>Streptophyta</taxon>
        <taxon>Embryophyta</taxon>
        <taxon>Tracheophyta</taxon>
        <taxon>Spermatophyta</taxon>
        <taxon>Magnoliopsida</taxon>
        <taxon>eudicotyledons</taxon>
        <taxon>Gunneridae</taxon>
        <taxon>Pentapetalae</taxon>
        <taxon>asterids</taxon>
        <taxon>lamiids</taxon>
        <taxon>Solanales</taxon>
        <taxon>Solanaceae</taxon>
        <taxon>Solanoideae</taxon>
        <taxon>Solaneae</taxon>
        <taxon>Solanum</taxon>
    </lineage>
</organism>
<dbReference type="GO" id="GO:0003677">
    <property type="term" value="F:DNA binding"/>
    <property type="evidence" value="ECO:0007669"/>
    <property type="project" value="UniProtKB-KW"/>
</dbReference>
<name>A0AAV9KMG7_9SOLN</name>
<dbReference type="PROSITE" id="PS51005">
    <property type="entry name" value="NAC"/>
    <property type="match status" value="1"/>
</dbReference>
<dbReference type="Gene3D" id="2.170.150.80">
    <property type="entry name" value="NAC domain"/>
    <property type="match status" value="1"/>
</dbReference>
<dbReference type="PANTHER" id="PTHR31719:SF164">
    <property type="entry name" value="NAC DOMAIN-CONTAINING PROTEIN"/>
    <property type="match status" value="1"/>
</dbReference>
<keyword evidence="1" id="KW-0805">Transcription regulation</keyword>
<feature type="domain" description="NAC" evidence="5">
    <location>
        <begin position="13"/>
        <end position="163"/>
    </location>
</feature>
<gene>
    <name evidence="6" type="ORF">R3W88_020562</name>
</gene>
<dbReference type="SUPFAM" id="SSF101941">
    <property type="entry name" value="NAC domain"/>
    <property type="match status" value="1"/>
</dbReference>
<evidence type="ECO:0000256" key="1">
    <source>
        <dbReference type="ARBA" id="ARBA00023015"/>
    </source>
</evidence>
<keyword evidence="7" id="KW-1185">Reference proteome</keyword>
<evidence type="ECO:0000313" key="7">
    <source>
        <dbReference type="Proteomes" id="UP001311915"/>
    </source>
</evidence>
<evidence type="ECO:0000259" key="5">
    <source>
        <dbReference type="PROSITE" id="PS51005"/>
    </source>
</evidence>
<sequence length="206" mass="24513">MAYKQESISYSAYTEGFRFHPTDRELMKYLLHYVIDKPLPTLVPIEKEDLYSKDPWVFFDGRKDKTMYFFTELKKKKRENRRFVRSVGSGSWKSQDKGKAIISERGSILGYKRSLRYQWKESVHDGQWLMKEYSISDEVKEQLRKRVRDYNKENYVLCRVKRKKGEDDTIEQKETIETEELNAIIDDPLNGVLKPVASLNLTLYNS</sequence>
<dbReference type="InterPro" id="IPR036093">
    <property type="entry name" value="NAC_dom_sf"/>
</dbReference>
<dbReference type="Proteomes" id="UP001311915">
    <property type="component" value="Unassembled WGS sequence"/>
</dbReference>
<dbReference type="AlphaFoldDB" id="A0AAV9KMG7"/>
<dbReference type="GO" id="GO:0006355">
    <property type="term" value="P:regulation of DNA-templated transcription"/>
    <property type="evidence" value="ECO:0007669"/>
    <property type="project" value="InterPro"/>
</dbReference>
<evidence type="ECO:0000256" key="2">
    <source>
        <dbReference type="ARBA" id="ARBA00023125"/>
    </source>
</evidence>
<dbReference type="GO" id="GO:0048731">
    <property type="term" value="P:system development"/>
    <property type="evidence" value="ECO:0007669"/>
    <property type="project" value="TreeGrafter"/>
</dbReference>
<dbReference type="InterPro" id="IPR003441">
    <property type="entry name" value="NAC-dom"/>
</dbReference>
<proteinExistence type="predicted"/>
<reference evidence="6 7" key="1">
    <citation type="submission" date="2023-10" db="EMBL/GenBank/DDBJ databases">
        <title>Genome-Wide Identification Analysis in wild type Solanum Pinnatisectum Reveals Some Genes Defensing Phytophthora Infestans.</title>
        <authorList>
            <person name="Sun C."/>
        </authorList>
    </citation>
    <scope>NUCLEOTIDE SEQUENCE [LARGE SCALE GENOMIC DNA]</scope>
    <source>
        <strain evidence="6">LQN</strain>
        <tissue evidence="6">Leaf</tissue>
    </source>
</reference>
<keyword evidence="4" id="KW-0539">Nucleus</keyword>
<evidence type="ECO:0000256" key="3">
    <source>
        <dbReference type="ARBA" id="ARBA00023163"/>
    </source>
</evidence>
<dbReference type="PANTHER" id="PTHR31719">
    <property type="entry name" value="NAC TRANSCRIPTION FACTOR 56"/>
    <property type="match status" value="1"/>
</dbReference>
<protein>
    <recommendedName>
        <fullName evidence="5">NAC domain-containing protein</fullName>
    </recommendedName>
</protein>